<keyword evidence="6 9" id="KW-0808">Transferase</keyword>
<organism evidence="11 12">
    <name type="scientific">Blautia obeum</name>
    <dbReference type="NCBI Taxonomy" id="40520"/>
    <lineage>
        <taxon>Bacteria</taxon>
        <taxon>Bacillati</taxon>
        <taxon>Bacillota</taxon>
        <taxon>Clostridia</taxon>
        <taxon>Lachnospirales</taxon>
        <taxon>Lachnospiraceae</taxon>
        <taxon>Blautia</taxon>
    </lineage>
</organism>
<feature type="binding site" evidence="9">
    <location>
        <position position="164"/>
    </location>
    <ligand>
        <name>3-phosphoshikimate</name>
        <dbReference type="ChEBI" id="CHEBI:145989"/>
    </ligand>
</feature>
<dbReference type="RefSeq" id="WP_114002537.1">
    <property type="nucleotide sequence ID" value="NZ_PSQG01000020.1"/>
</dbReference>
<dbReference type="NCBIfam" id="TIGR01356">
    <property type="entry name" value="aroA"/>
    <property type="match status" value="1"/>
</dbReference>
<dbReference type="GO" id="GO:0008652">
    <property type="term" value="P:amino acid biosynthetic process"/>
    <property type="evidence" value="ECO:0007669"/>
    <property type="project" value="UniProtKB-KW"/>
</dbReference>
<protein>
    <recommendedName>
        <fullName evidence="9">3-phosphoshikimate 1-carboxyvinyltransferase</fullName>
        <ecNumber evidence="9">2.5.1.19</ecNumber>
    </recommendedName>
    <alternativeName>
        <fullName evidence="9">5-enolpyruvylshikimate-3-phosphate synthase</fullName>
        <shortName evidence="9">EPSP synthase</shortName>
        <shortName evidence="9">EPSPS</shortName>
    </alternativeName>
</protein>
<dbReference type="AlphaFoldDB" id="A0A367FY58"/>
<feature type="binding site" evidence="9">
    <location>
        <position position="342"/>
    </location>
    <ligand>
        <name>phosphoenolpyruvate</name>
        <dbReference type="ChEBI" id="CHEBI:58702"/>
    </ligand>
</feature>
<feature type="binding site" evidence="9">
    <location>
        <position position="20"/>
    </location>
    <ligand>
        <name>3-phosphoshikimate</name>
        <dbReference type="ChEBI" id="CHEBI:145989"/>
    </ligand>
</feature>
<feature type="binding site" evidence="9">
    <location>
        <position position="19"/>
    </location>
    <ligand>
        <name>phosphoenolpyruvate</name>
        <dbReference type="ChEBI" id="CHEBI:58702"/>
    </ligand>
</feature>
<feature type="binding site" evidence="9">
    <location>
        <position position="338"/>
    </location>
    <ligand>
        <name>3-phosphoshikimate</name>
        <dbReference type="ChEBI" id="CHEBI:145989"/>
    </ligand>
</feature>
<dbReference type="GO" id="GO:0009423">
    <property type="term" value="P:chorismate biosynthetic process"/>
    <property type="evidence" value="ECO:0007669"/>
    <property type="project" value="UniProtKB-UniRule"/>
</dbReference>
<dbReference type="EC" id="2.5.1.19" evidence="9"/>
<feature type="active site" description="Proton acceptor" evidence="9">
    <location>
        <position position="311"/>
    </location>
</feature>
<comment type="similarity">
    <text evidence="3 9">Belongs to the EPSP synthase family.</text>
</comment>
<dbReference type="GO" id="GO:0003866">
    <property type="term" value="F:3-phosphoshikimate 1-carboxyvinyltransferase activity"/>
    <property type="evidence" value="ECO:0007669"/>
    <property type="project" value="UniProtKB-UniRule"/>
</dbReference>
<comment type="pathway">
    <text evidence="2 9">Metabolic intermediate biosynthesis; chorismate biosynthesis; chorismate from D-erythrose 4-phosphate and phosphoenolpyruvate: step 6/7.</text>
</comment>
<evidence type="ECO:0000256" key="9">
    <source>
        <dbReference type="HAMAP-Rule" id="MF_00210"/>
    </source>
</evidence>
<dbReference type="InterPro" id="IPR036968">
    <property type="entry name" value="Enolpyruvate_Tfrase_sf"/>
</dbReference>
<dbReference type="Pfam" id="PF00275">
    <property type="entry name" value="EPSP_synthase"/>
    <property type="match status" value="1"/>
</dbReference>
<dbReference type="PROSITE" id="PS00104">
    <property type="entry name" value="EPSP_SYNTHASE_1"/>
    <property type="match status" value="1"/>
</dbReference>
<dbReference type="GO" id="GO:0009073">
    <property type="term" value="P:aromatic amino acid family biosynthetic process"/>
    <property type="evidence" value="ECO:0007669"/>
    <property type="project" value="UniProtKB-KW"/>
</dbReference>
<evidence type="ECO:0000256" key="4">
    <source>
        <dbReference type="ARBA" id="ARBA00022490"/>
    </source>
</evidence>
<comment type="caution">
    <text evidence="9">Lacks conserved residue(s) required for the propagation of feature annotation.</text>
</comment>
<dbReference type="InterPro" id="IPR023193">
    <property type="entry name" value="EPSP_synthase_CS"/>
</dbReference>
<dbReference type="PANTHER" id="PTHR21090">
    <property type="entry name" value="AROM/DEHYDROQUINATE SYNTHASE"/>
    <property type="match status" value="1"/>
</dbReference>
<dbReference type="HAMAP" id="MF_00210">
    <property type="entry name" value="EPSP_synth"/>
    <property type="match status" value="1"/>
</dbReference>
<dbReference type="FunFam" id="3.65.10.10:FF:000005">
    <property type="entry name" value="3-phosphoshikimate 1-carboxyvinyltransferase"/>
    <property type="match status" value="1"/>
</dbReference>
<sequence>MEIKKAKKLSGSLAIPGDKSISHRAVMFGSLAEGTTKITNFLEGADCLSTISCFRKMGINIENTEGEILVHGKGLHGLSAPSETLDVGNSGTTTRLISGILAGQDFVSELTGDASIQKRPMKRIMTPLSQMGADIVSLNGNGCAPLKISGKKLHAIHYNSPVASAQVKSCVLLAGMYSDGITRVTEPVLSRNHTEIMLNYFGANVTAEGTTASIKPDPSLYGREILVPGDISSAAYFIAAGLLVPNSEILLKNVGINPTRDGILRVCRAMGADITLLNETTEGEPTADLLIRSSALHGTTIEGAIIPTLIDELPMIAVMAAFAEGTTVIRDAQELRVKESDRIQVMTENLRKMGAEIQETEDGMIIHGGKALHGAEIDSHLDHRVAMSFAVAGLLCEGTLSIKNGECVNISYPEFYSDLYSLAE</sequence>
<feature type="binding site" evidence="9">
    <location>
        <position position="166"/>
    </location>
    <ligand>
        <name>3-phosphoshikimate</name>
        <dbReference type="ChEBI" id="CHEBI:145989"/>
    </ligand>
</feature>
<dbReference type="CDD" id="cd01556">
    <property type="entry name" value="EPSP_synthase"/>
    <property type="match status" value="1"/>
</dbReference>
<comment type="catalytic activity">
    <reaction evidence="8">
        <text>3-phosphoshikimate + phosphoenolpyruvate = 5-O-(1-carboxyvinyl)-3-phosphoshikimate + phosphate</text>
        <dbReference type="Rhea" id="RHEA:21256"/>
        <dbReference type="ChEBI" id="CHEBI:43474"/>
        <dbReference type="ChEBI" id="CHEBI:57701"/>
        <dbReference type="ChEBI" id="CHEBI:58702"/>
        <dbReference type="ChEBI" id="CHEBI:145989"/>
        <dbReference type="EC" id="2.5.1.19"/>
    </reaction>
    <physiologicalReaction direction="left-to-right" evidence="8">
        <dbReference type="Rhea" id="RHEA:21257"/>
    </physiologicalReaction>
</comment>
<dbReference type="Proteomes" id="UP000253208">
    <property type="component" value="Unassembled WGS sequence"/>
</dbReference>
<keyword evidence="4 9" id="KW-0963">Cytoplasm</keyword>
<feature type="binding site" evidence="9">
    <location>
        <position position="119"/>
    </location>
    <ligand>
        <name>phosphoenolpyruvate</name>
        <dbReference type="ChEBI" id="CHEBI:58702"/>
    </ligand>
</feature>
<dbReference type="Gene3D" id="3.65.10.10">
    <property type="entry name" value="Enolpyruvate transferase domain"/>
    <property type="match status" value="2"/>
</dbReference>
<comment type="caution">
    <text evidence="11">The sequence shown here is derived from an EMBL/GenBank/DDBJ whole genome shotgun (WGS) entry which is preliminary data.</text>
</comment>
<dbReference type="UniPathway" id="UPA00053">
    <property type="reaction ID" value="UER00089"/>
</dbReference>
<evidence type="ECO:0000259" key="10">
    <source>
        <dbReference type="Pfam" id="PF00275"/>
    </source>
</evidence>
<evidence type="ECO:0000313" key="11">
    <source>
        <dbReference type="EMBL" id="RCH42599.1"/>
    </source>
</evidence>
<dbReference type="FunFam" id="3.65.10.10:FF:000006">
    <property type="entry name" value="3-phosphoshikimate 1-carboxyvinyltransferase"/>
    <property type="match status" value="1"/>
</dbReference>
<comment type="subunit">
    <text evidence="9">Monomer.</text>
</comment>
<gene>
    <name evidence="9 11" type="primary">aroA</name>
    <name evidence="11" type="ORF">C4886_13335</name>
</gene>
<dbReference type="InterPro" id="IPR013792">
    <property type="entry name" value="RNA3'P_cycl/enolpyr_Trfase_a/b"/>
</dbReference>
<dbReference type="PROSITE" id="PS00885">
    <property type="entry name" value="EPSP_SYNTHASE_2"/>
    <property type="match status" value="1"/>
</dbReference>
<name>A0A367FY58_9FIRM</name>
<dbReference type="PIRSF" id="PIRSF000505">
    <property type="entry name" value="EPSPS"/>
    <property type="match status" value="1"/>
</dbReference>
<feature type="domain" description="Enolpyruvate transferase" evidence="10">
    <location>
        <begin position="4"/>
        <end position="418"/>
    </location>
</feature>
<evidence type="ECO:0000256" key="7">
    <source>
        <dbReference type="ARBA" id="ARBA00023141"/>
    </source>
</evidence>
<evidence type="ECO:0000313" key="12">
    <source>
        <dbReference type="Proteomes" id="UP000253208"/>
    </source>
</evidence>
<reference evidence="11 12" key="1">
    <citation type="submission" date="2018-02" db="EMBL/GenBank/DDBJ databases">
        <title>Complete genome sequencing of Faecalibacterium prausnitzii strains isolated from the human gut.</title>
        <authorList>
            <person name="Fitzgerald B.C."/>
            <person name="Shkoporov A.N."/>
            <person name="Ross P.R."/>
            <person name="Hill C."/>
        </authorList>
    </citation>
    <scope>NUCLEOTIDE SEQUENCE [LARGE SCALE GENOMIC DNA]</scope>
    <source>
        <strain evidence="11 12">APC942/31-1</strain>
    </source>
</reference>
<feature type="binding site" evidence="9">
    <location>
        <position position="19"/>
    </location>
    <ligand>
        <name>3-phosphoshikimate</name>
        <dbReference type="ChEBI" id="CHEBI:145989"/>
    </ligand>
</feature>
<evidence type="ECO:0000256" key="2">
    <source>
        <dbReference type="ARBA" id="ARBA00004811"/>
    </source>
</evidence>
<dbReference type="EMBL" id="PSQG01000020">
    <property type="protein sequence ID" value="RCH42599.1"/>
    <property type="molecule type" value="Genomic_DNA"/>
</dbReference>
<dbReference type="PANTHER" id="PTHR21090:SF5">
    <property type="entry name" value="PENTAFUNCTIONAL AROM POLYPEPTIDE"/>
    <property type="match status" value="1"/>
</dbReference>
<feature type="binding site" evidence="9">
    <location>
        <position position="311"/>
    </location>
    <ligand>
        <name>3-phosphoshikimate</name>
        <dbReference type="ChEBI" id="CHEBI:145989"/>
    </ligand>
</feature>
<evidence type="ECO:0000256" key="5">
    <source>
        <dbReference type="ARBA" id="ARBA00022605"/>
    </source>
</evidence>
<evidence type="ECO:0000256" key="1">
    <source>
        <dbReference type="ARBA" id="ARBA00002174"/>
    </source>
</evidence>
<comment type="function">
    <text evidence="1 9">Catalyzes the transfer of the enolpyruvyl moiety of phosphoenolpyruvate (PEP) to the 5-hydroxyl of shikimate-3-phosphate (S3P) to produce enolpyruvyl shikimate-3-phosphate and inorganic phosphate.</text>
</comment>
<proteinExistence type="inferred from homology"/>
<feature type="binding site" evidence="9">
    <location>
        <position position="91"/>
    </location>
    <ligand>
        <name>phosphoenolpyruvate</name>
        <dbReference type="ChEBI" id="CHEBI:58702"/>
    </ligand>
</feature>
<evidence type="ECO:0000256" key="8">
    <source>
        <dbReference type="ARBA" id="ARBA00044633"/>
    </source>
</evidence>
<dbReference type="InterPro" id="IPR006264">
    <property type="entry name" value="EPSP_synthase"/>
</dbReference>
<evidence type="ECO:0000256" key="6">
    <source>
        <dbReference type="ARBA" id="ARBA00022679"/>
    </source>
</evidence>
<comment type="subcellular location">
    <subcellularLocation>
        <location evidence="9">Cytoplasm</location>
    </subcellularLocation>
</comment>
<dbReference type="InterPro" id="IPR001986">
    <property type="entry name" value="Enolpyruvate_Tfrase_dom"/>
</dbReference>
<feature type="binding site" evidence="9">
    <location>
        <position position="24"/>
    </location>
    <ligand>
        <name>3-phosphoshikimate</name>
        <dbReference type="ChEBI" id="CHEBI:145989"/>
    </ligand>
</feature>
<feature type="binding site" evidence="9">
    <location>
        <position position="384"/>
    </location>
    <ligand>
        <name>phosphoenolpyruvate</name>
        <dbReference type="ChEBI" id="CHEBI:58702"/>
    </ligand>
</feature>
<dbReference type="SUPFAM" id="SSF55205">
    <property type="entry name" value="EPT/RTPC-like"/>
    <property type="match status" value="1"/>
</dbReference>
<keyword evidence="5 9" id="KW-0028">Amino-acid biosynthesis</keyword>
<keyword evidence="7 9" id="KW-0057">Aromatic amino acid biosynthesis</keyword>
<accession>A0A367FY58</accession>
<feature type="binding site" evidence="9">
    <location>
        <position position="166"/>
    </location>
    <ligand>
        <name>phosphoenolpyruvate</name>
        <dbReference type="ChEBI" id="CHEBI:58702"/>
    </ligand>
</feature>
<dbReference type="GO" id="GO:0005737">
    <property type="term" value="C:cytoplasm"/>
    <property type="evidence" value="ECO:0007669"/>
    <property type="project" value="UniProtKB-SubCell"/>
</dbReference>
<evidence type="ECO:0000256" key="3">
    <source>
        <dbReference type="ARBA" id="ARBA00009948"/>
    </source>
</evidence>